<evidence type="ECO:0000313" key="8">
    <source>
        <dbReference type="EMBL" id="MBA8929488.1"/>
    </source>
</evidence>
<dbReference type="InterPro" id="IPR015797">
    <property type="entry name" value="NUDIX_hydrolase-like_dom_sf"/>
</dbReference>
<evidence type="ECO:0000256" key="4">
    <source>
        <dbReference type="ARBA" id="ARBA00022842"/>
    </source>
</evidence>
<keyword evidence="9" id="KW-1185">Reference proteome</keyword>
<dbReference type="SUPFAM" id="SSF55811">
    <property type="entry name" value="Nudix"/>
    <property type="match status" value="1"/>
</dbReference>
<dbReference type="InterPro" id="IPR020476">
    <property type="entry name" value="Nudix_hydrolase"/>
</dbReference>
<evidence type="ECO:0000256" key="3">
    <source>
        <dbReference type="ARBA" id="ARBA00022801"/>
    </source>
</evidence>
<dbReference type="PROSITE" id="PS00893">
    <property type="entry name" value="NUDIX_BOX"/>
    <property type="match status" value="1"/>
</dbReference>
<dbReference type="EMBL" id="JACJID010000005">
    <property type="protein sequence ID" value="MBA8929488.1"/>
    <property type="molecule type" value="Genomic_DNA"/>
</dbReference>
<evidence type="ECO:0000259" key="7">
    <source>
        <dbReference type="PROSITE" id="PS51462"/>
    </source>
</evidence>
<accession>A0ABR6BRE1</accession>
<feature type="domain" description="Nudix hydrolase" evidence="7">
    <location>
        <begin position="1"/>
        <end position="117"/>
    </location>
</feature>
<keyword evidence="3 5" id="KW-0378">Hydrolase</keyword>
<proteinExistence type="inferred from homology"/>
<evidence type="ECO:0000256" key="1">
    <source>
        <dbReference type="ARBA" id="ARBA00001946"/>
    </source>
</evidence>
<organism evidence="8 9">
    <name type="scientific">Kutzneria viridogrisea</name>
    <dbReference type="NCBI Taxonomy" id="47990"/>
    <lineage>
        <taxon>Bacteria</taxon>
        <taxon>Bacillati</taxon>
        <taxon>Actinomycetota</taxon>
        <taxon>Actinomycetes</taxon>
        <taxon>Pseudonocardiales</taxon>
        <taxon>Pseudonocardiaceae</taxon>
        <taxon>Kutzneria</taxon>
    </lineage>
</organism>
<comment type="cofactor">
    <cofactor evidence="1">
        <name>Mg(2+)</name>
        <dbReference type="ChEBI" id="CHEBI:18420"/>
    </cofactor>
</comment>
<dbReference type="PANTHER" id="PTHR43046:SF12">
    <property type="entry name" value="GDP-MANNOSE MANNOSYL HYDROLASE"/>
    <property type="match status" value="1"/>
</dbReference>
<dbReference type="PANTHER" id="PTHR43046">
    <property type="entry name" value="GDP-MANNOSE MANNOSYL HYDROLASE"/>
    <property type="match status" value="1"/>
</dbReference>
<name>A0ABR6BRE1_9PSEU</name>
<dbReference type="Gene3D" id="3.90.79.10">
    <property type="entry name" value="Nucleoside Triphosphate Pyrophosphohydrolase"/>
    <property type="match status" value="1"/>
</dbReference>
<sequence>MLLVQPRGTHSWSLPGGTIEPGEAPDAACTREVHEETRLQLPVLDLLFSGYTQPHEPGWPGTITFLFDLGRWDAAMLGRQVMLQSAELDDWRWCPDGDVLDSLLPAQAHRLRAWQLGLRYGTQTALGNPSSS</sequence>
<evidence type="ECO:0000256" key="6">
    <source>
        <dbReference type="SAM" id="MobiDB-lite"/>
    </source>
</evidence>
<dbReference type="InterPro" id="IPR020084">
    <property type="entry name" value="NUDIX_hydrolase_CS"/>
</dbReference>
<feature type="region of interest" description="Disordered" evidence="6">
    <location>
        <begin position="1"/>
        <end position="21"/>
    </location>
</feature>
<dbReference type="Pfam" id="PF00293">
    <property type="entry name" value="NUDIX"/>
    <property type="match status" value="1"/>
</dbReference>
<comment type="similarity">
    <text evidence="2 5">Belongs to the Nudix hydrolase family.</text>
</comment>
<keyword evidence="4" id="KW-0460">Magnesium</keyword>
<evidence type="ECO:0000256" key="5">
    <source>
        <dbReference type="RuleBase" id="RU003476"/>
    </source>
</evidence>
<reference evidence="8 9" key="1">
    <citation type="submission" date="2020-08" db="EMBL/GenBank/DDBJ databases">
        <title>Genomic Encyclopedia of Archaeal and Bacterial Type Strains, Phase II (KMG-II): from individual species to whole genera.</title>
        <authorList>
            <person name="Goeker M."/>
        </authorList>
    </citation>
    <scope>NUCLEOTIDE SEQUENCE [LARGE SCALE GENOMIC DNA]</scope>
    <source>
        <strain evidence="8 9">DSM 43850</strain>
    </source>
</reference>
<evidence type="ECO:0000313" key="9">
    <source>
        <dbReference type="Proteomes" id="UP000517916"/>
    </source>
</evidence>
<dbReference type="PRINTS" id="PR00502">
    <property type="entry name" value="NUDIXFAMILY"/>
</dbReference>
<dbReference type="RefSeq" id="WP_318296766.1">
    <property type="nucleotide sequence ID" value="NZ_BAAABQ010000004.1"/>
</dbReference>
<dbReference type="InterPro" id="IPR000086">
    <property type="entry name" value="NUDIX_hydrolase_dom"/>
</dbReference>
<comment type="caution">
    <text evidence="8">The sequence shown here is derived from an EMBL/GenBank/DDBJ whole genome shotgun (WGS) entry which is preliminary data.</text>
</comment>
<dbReference type="PROSITE" id="PS51462">
    <property type="entry name" value="NUDIX"/>
    <property type="match status" value="1"/>
</dbReference>
<evidence type="ECO:0000256" key="2">
    <source>
        <dbReference type="ARBA" id="ARBA00005582"/>
    </source>
</evidence>
<dbReference type="Proteomes" id="UP000517916">
    <property type="component" value="Unassembled WGS sequence"/>
</dbReference>
<protein>
    <submittedName>
        <fullName evidence="8">8-oxo-dGTP pyrophosphatase MutT (NUDIX family)</fullName>
    </submittedName>
</protein>
<gene>
    <name evidence="8" type="ORF">BC739_006706</name>
</gene>